<dbReference type="KEGG" id="mcos:GM418_23500"/>
<protein>
    <submittedName>
        <fullName evidence="2">DUF1593 domain-containing protein</fullName>
    </submittedName>
</protein>
<dbReference type="Pfam" id="PF07632">
    <property type="entry name" value="Sde182_NH-like"/>
    <property type="match status" value="1"/>
</dbReference>
<dbReference type="EMBL" id="CP046401">
    <property type="protein sequence ID" value="QGY46518.1"/>
    <property type="molecule type" value="Genomic_DNA"/>
</dbReference>
<evidence type="ECO:0000313" key="2">
    <source>
        <dbReference type="EMBL" id="QGY46518.1"/>
    </source>
</evidence>
<dbReference type="Gene3D" id="3.90.245.10">
    <property type="entry name" value="Ribonucleoside hydrolase-like"/>
    <property type="match status" value="1"/>
</dbReference>
<keyword evidence="3" id="KW-1185">Reference proteome</keyword>
<dbReference type="GO" id="GO:0016799">
    <property type="term" value="F:hydrolase activity, hydrolyzing N-glycosyl compounds"/>
    <property type="evidence" value="ECO:0007669"/>
    <property type="project" value="InterPro"/>
</dbReference>
<dbReference type="InterPro" id="IPR011483">
    <property type="entry name" value="Sde182_NH-like"/>
</dbReference>
<dbReference type="Proteomes" id="UP000428260">
    <property type="component" value="Chromosome"/>
</dbReference>
<organism evidence="2 3">
    <name type="scientific">Maribellus comscasis</name>
    <dbReference type="NCBI Taxonomy" id="2681766"/>
    <lineage>
        <taxon>Bacteria</taxon>
        <taxon>Pseudomonadati</taxon>
        <taxon>Bacteroidota</taxon>
        <taxon>Bacteroidia</taxon>
        <taxon>Marinilabiliales</taxon>
        <taxon>Prolixibacteraceae</taxon>
        <taxon>Maribellus</taxon>
    </lineage>
</organism>
<sequence>MRMVINGQATTDFSPKWIPTQSLSPPGKALYKLPDYLKSVSFPRNVEAEGEMDSITPGSQHIVKVLLDESDNQPIWIQAWGGTNTIARALKTIEKEHPEKMSYVANKIRFFFIWEQDSTYQSNIRPHWEKYNILTIINDQFLAIAYEWNKILPKDKQAYFNGEWMRSHIPERHGPLCSLYKAHIKGSQGLAGDISFSDNGFRSEGDSPAFLHNINTGLRNMESPDFAGWGGRYVNVRGNTWLDPVPATGYEYPDERWYSTTAWGRKCMRETYPEDQDMMKTYFRPIARWLMLSKMILLYVQTGV</sequence>
<proteinExistence type="predicted"/>
<dbReference type="InterPro" id="IPR036452">
    <property type="entry name" value="Ribo_hydro-like"/>
</dbReference>
<name>A0A6I6JZC1_9BACT</name>
<accession>A0A6I6JZC1</accession>
<feature type="domain" description="Cellulose-binding Sde182 nucleoside hydrolase-like" evidence="1">
    <location>
        <begin position="32"/>
        <end position="233"/>
    </location>
</feature>
<gene>
    <name evidence="2" type="ORF">GM418_23500</name>
</gene>
<reference evidence="2 3" key="1">
    <citation type="submission" date="2019-11" db="EMBL/GenBank/DDBJ databases">
        <authorList>
            <person name="Zheng R.K."/>
            <person name="Sun C.M."/>
        </authorList>
    </citation>
    <scope>NUCLEOTIDE SEQUENCE [LARGE SCALE GENOMIC DNA]</scope>
    <source>
        <strain evidence="2 3">WC007</strain>
    </source>
</reference>
<dbReference type="RefSeq" id="WP_158869649.1">
    <property type="nucleotide sequence ID" value="NZ_CP046401.1"/>
</dbReference>
<evidence type="ECO:0000259" key="1">
    <source>
        <dbReference type="Pfam" id="PF07632"/>
    </source>
</evidence>
<dbReference type="AlphaFoldDB" id="A0A6I6JZC1"/>
<evidence type="ECO:0000313" key="3">
    <source>
        <dbReference type="Proteomes" id="UP000428260"/>
    </source>
</evidence>